<keyword evidence="3 10" id="KW-0808">Transferase</keyword>
<keyword evidence="4" id="KW-0548">Nucleotidyltransferase</keyword>
<evidence type="ECO:0000256" key="6">
    <source>
        <dbReference type="ARBA" id="ARBA00022857"/>
    </source>
</evidence>
<keyword evidence="8" id="KW-1015">Disulfide bond</keyword>
<evidence type="ECO:0000313" key="12">
    <source>
        <dbReference type="Proteomes" id="UP000002279"/>
    </source>
</evidence>
<dbReference type="PROSITE" id="PS01291">
    <property type="entry name" value="ART"/>
    <property type="match status" value="1"/>
</dbReference>
<dbReference type="eggNOG" id="ENOG502SKQR">
    <property type="taxonomic scope" value="Eukaryota"/>
</dbReference>
<keyword evidence="12" id="KW-1185">Reference proteome</keyword>
<comment type="similarity">
    <text evidence="1 10">Belongs to the Arg-specific ADP-ribosyltransferase family.</text>
</comment>
<dbReference type="Gene3D" id="3.90.176.10">
    <property type="entry name" value="Toxin ADP-ribosyltransferase, Chain A, domain 1"/>
    <property type="match status" value="1"/>
</dbReference>
<evidence type="ECO:0000256" key="5">
    <source>
        <dbReference type="ARBA" id="ARBA00022729"/>
    </source>
</evidence>
<dbReference type="KEGG" id="oaa:100077515"/>
<dbReference type="RefSeq" id="XP_028906364.1">
    <property type="nucleotide sequence ID" value="XM_029050531.1"/>
</dbReference>
<dbReference type="InterPro" id="IPR000768">
    <property type="entry name" value="ART"/>
</dbReference>
<evidence type="ECO:0000256" key="9">
    <source>
        <dbReference type="ARBA" id="ARBA00047597"/>
    </source>
</evidence>
<dbReference type="GeneID" id="100077515"/>
<feature type="signal peptide" evidence="10">
    <location>
        <begin position="1"/>
        <end position="24"/>
    </location>
</feature>
<evidence type="ECO:0000256" key="8">
    <source>
        <dbReference type="ARBA" id="ARBA00023157"/>
    </source>
</evidence>
<evidence type="ECO:0000256" key="4">
    <source>
        <dbReference type="ARBA" id="ARBA00022695"/>
    </source>
</evidence>
<dbReference type="FunCoup" id="F6TNG2">
    <property type="interactions" value="35"/>
</dbReference>
<evidence type="ECO:0000256" key="2">
    <source>
        <dbReference type="ARBA" id="ARBA00022676"/>
    </source>
</evidence>
<keyword evidence="5 10" id="KW-0732">Signal</keyword>
<protein>
    <recommendedName>
        <fullName evidence="10">NAD(P)(+)--arginine ADP-ribosyltransferase</fullName>
        <ecNumber evidence="10">2.4.2.31</ecNumber>
    </recommendedName>
    <alternativeName>
        <fullName evidence="10">Mono(ADP-ribosyl)transferase</fullName>
    </alternativeName>
</protein>
<dbReference type="Bgee" id="ENSOANG00000002242">
    <property type="expression patterns" value="Expressed in heart"/>
</dbReference>
<dbReference type="PROSITE" id="PS51996">
    <property type="entry name" value="TR_MART"/>
    <property type="match status" value="1"/>
</dbReference>
<dbReference type="InParanoid" id="F6TNG2"/>
<feature type="chain" id="PRO_5028515167" description="NAD(P)(+)--arginine ADP-ribosyltransferase" evidence="10">
    <location>
        <begin position="25"/>
        <end position="312"/>
    </location>
</feature>
<name>F6TNG2_ORNAN</name>
<dbReference type="HOGENOM" id="CLU_059744_3_0_1"/>
<dbReference type="OMA" id="WEHRRQG"/>
<evidence type="ECO:0000313" key="11">
    <source>
        <dbReference type="Ensembl" id="ENSOANP00000003554.3"/>
    </source>
</evidence>
<dbReference type="Pfam" id="PF01129">
    <property type="entry name" value="ART"/>
    <property type="match status" value="1"/>
</dbReference>
<dbReference type="PANTHER" id="PTHR10339">
    <property type="entry name" value="ADP-RIBOSYLTRANSFERASE"/>
    <property type="match status" value="1"/>
</dbReference>
<evidence type="ECO:0000256" key="10">
    <source>
        <dbReference type="RuleBase" id="RU361228"/>
    </source>
</evidence>
<reference evidence="11" key="2">
    <citation type="submission" date="2025-08" db="UniProtKB">
        <authorList>
            <consortium name="Ensembl"/>
        </authorList>
    </citation>
    <scope>IDENTIFICATION</scope>
    <source>
        <strain evidence="11">Glennie</strain>
    </source>
</reference>
<dbReference type="Ensembl" id="ENSOANT00000003555.3">
    <property type="protein sequence ID" value="ENSOANP00000003554.3"/>
    <property type="gene ID" value="ENSOANG00000002242.3"/>
</dbReference>
<evidence type="ECO:0000256" key="3">
    <source>
        <dbReference type="ARBA" id="ARBA00022679"/>
    </source>
</evidence>
<dbReference type="PANTHER" id="PTHR10339:SF2">
    <property type="entry name" value="ECTO-ADP-RIBOSYLTRANSFERASE 5"/>
    <property type="match status" value="1"/>
</dbReference>
<sequence length="312" mass="33236">MWGALLTAQSYLYLPALLFLQAQALQTVSLGLAPGAFDDAYVGCVGEMEADVAPRLLREESARHPALKESWEAAATAWAARKAALSLPPGFRDAHGVAVLVYTNASTALYRELNAAVRTGGGSRRHYLAHFPFKALHFYLTRALQLLGAGAGCPVSPGRAVFRGVGGLRFEPPGLGASVRFGQFTSSSEAEMVARGFGTDTFFHLGTCFGASLGPLSAAPWEREVLIPAHEVFRVANFSRNGERSLMTLKSTGQTCSHFNCAYLGGEKQQDCVFVSGGEGNQLAQDPGTLLPMRTLLLPPGGLQLTDFGQEA</sequence>
<dbReference type="GO" id="GO:0106274">
    <property type="term" value="F:NAD+-protein-arginine ADP-ribosyltransferase activity"/>
    <property type="evidence" value="ECO:0007669"/>
    <property type="project" value="UniProtKB-EC"/>
</dbReference>
<dbReference type="PRINTS" id="PR00970">
    <property type="entry name" value="RIBTRNSFRASE"/>
</dbReference>
<dbReference type="GO" id="GO:0003950">
    <property type="term" value="F:NAD+ poly-ADP-ribosyltransferase activity"/>
    <property type="evidence" value="ECO:0000318"/>
    <property type="project" value="GO_Central"/>
</dbReference>
<dbReference type="EC" id="2.4.2.31" evidence="10"/>
<dbReference type="SUPFAM" id="SSF56399">
    <property type="entry name" value="ADP-ribosylation"/>
    <property type="match status" value="1"/>
</dbReference>
<dbReference type="GeneTree" id="ENSGT01030000234601"/>
<dbReference type="FunFam" id="3.90.176.10:FF:000001">
    <property type="entry name" value="NAD(P)(+)--arginine ADP-ribosyltransferase"/>
    <property type="match status" value="1"/>
</dbReference>
<keyword evidence="6 10" id="KW-0521">NADP</keyword>
<keyword evidence="7 10" id="KW-0520">NAD</keyword>
<keyword evidence="2 10" id="KW-0328">Glycosyltransferase</keyword>
<dbReference type="RefSeq" id="XP_028906348.1">
    <property type="nucleotide sequence ID" value="XM_029050515.1"/>
</dbReference>
<comment type="catalytic activity">
    <reaction evidence="9 10">
        <text>L-arginyl-[protein] + NAD(+) = N(omega)-(ADP-D-ribosyl)-L-arginyl-[protein] + nicotinamide + H(+)</text>
        <dbReference type="Rhea" id="RHEA:19149"/>
        <dbReference type="Rhea" id="RHEA-COMP:10532"/>
        <dbReference type="Rhea" id="RHEA-COMP:15087"/>
        <dbReference type="ChEBI" id="CHEBI:15378"/>
        <dbReference type="ChEBI" id="CHEBI:17154"/>
        <dbReference type="ChEBI" id="CHEBI:29965"/>
        <dbReference type="ChEBI" id="CHEBI:57540"/>
        <dbReference type="ChEBI" id="CHEBI:142554"/>
        <dbReference type="EC" id="2.4.2.31"/>
    </reaction>
</comment>
<dbReference type="Proteomes" id="UP000002279">
    <property type="component" value="Chromosome 2"/>
</dbReference>
<dbReference type="AlphaFoldDB" id="F6TNG2"/>
<gene>
    <name evidence="11" type="primary">ART5</name>
</gene>
<dbReference type="OrthoDB" id="423533at2759"/>
<dbReference type="CTD" id="116969"/>
<evidence type="ECO:0000256" key="1">
    <source>
        <dbReference type="ARBA" id="ARBA00009558"/>
    </source>
</evidence>
<evidence type="ECO:0000256" key="7">
    <source>
        <dbReference type="ARBA" id="ARBA00023027"/>
    </source>
</evidence>
<reference evidence="11 12" key="1">
    <citation type="journal article" date="2008" name="Nature">
        <title>Genome analysis of the platypus reveals unique signatures of evolution.</title>
        <authorList>
            <person name="Warren W.C."/>
            <person name="Hillier L.W."/>
            <person name="Marshall Graves J.A."/>
            <person name="Birney E."/>
            <person name="Ponting C.P."/>
            <person name="Grutzner F."/>
            <person name="Belov K."/>
            <person name="Miller W."/>
            <person name="Clarke L."/>
            <person name="Chinwalla A.T."/>
            <person name="Yang S.P."/>
            <person name="Heger A."/>
            <person name="Locke D.P."/>
            <person name="Miethke P."/>
            <person name="Waters P.D."/>
            <person name="Veyrunes F."/>
            <person name="Fulton L."/>
            <person name="Fulton B."/>
            <person name="Graves T."/>
            <person name="Wallis J."/>
            <person name="Puente X.S."/>
            <person name="Lopez-Otin C."/>
            <person name="Ordonez G.R."/>
            <person name="Eichler E.E."/>
            <person name="Chen L."/>
            <person name="Cheng Z."/>
            <person name="Deakin J.E."/>
            <person name="Alsop A."/>
            <person name="Thompson K."/>
            <person name="Kirby P."/>
            <person name="Papenfuss A.T."/>
            <person name="Wakefield M.J."/>
            <person name="Olender T."/>
            <person name="Lancet D."/>
            <person name="Huttley G.A."/>
            <person name="Smit A.F."/>
            <person name="Pask A."/>
            <person name="Temple-Smith P."/>
            <person name="Batzer M.A."/>
            <person name="Walker J.A."/>
            <person name="Konkel M.K."/>
            <person name="Harris R.S."/>
            <person name="Whittington C.M."/>
            <person name="Wong E.S."/>
            <person name="Gemmell N.J."/>
            <person name="Buschiazzo E."/>
            <person name="Vargas Jentzsch I.M."/>
            <person name="Merkel A."/>
            <person name="Schmitz J."/>
            <person name="Zemann A."/>
            <person name="Churakov G."/>
            <person name="Kriegs J.O."/>
            <person name="Brosius J."/>
            <person name="Murchison E.P."/>
            <person name="Sachidanandam R."/>
            <person name="Smith C."/>
            <person name="Hannon G.J."/>
            <person name="Tsend-Ayush E."/>
            <person name="McMillan D."/>
            <person name="Attenborough R."/>
            <person name="Rens W."/>
            <person name="Ferguson-Smith M."/>
            <person name="Lefevre C.M."/>
            <person name="Sharp J.A."/>
            <person name="Nicholas K.R."/>
            <person name="Ray D.A."/>
            <person name="Kube M."/>
            <person name="Reinhardt R."/>
            <person name="Pringle T.H."/>
            <person name="Taylor J."/>
            <person name="Jones R.C."/>
            <person name="Nixon B."/>
            <person name="Dacheux J.L."/>
            <person name="Niwa H."/>
            <person name="Sekita Y."/>
            <person name="Huang X."/>
            <person name="Stark A."/>
            <person name="Kheradpour P."/>
            <person name="Kellis M."/>
            <person name="Flicek P."/>
            <person name="Chen Y."/>
            <person name="Webber C."/>
            <person name="Hardison R."/>
            <person name="Nelson J."/>
            <person name="Hallsworth-Pepin K."/>
            <person name="Delehaunty K."/>
            <person name="Markovic C."/>
            <person name="Minx P."/>
            <person name="Feng Y."/>
            <person name="Kremitzki C."/>
            <person name="Mitreva M."/>
            <person name="Glasscock J."/>
            <person name="Wylie T."/>
            <person name="Wohldmann P."/>
            <person name="Thiru P."/>
            <person name="Nhan M.N."/>
            <person name="Pohl C.S."/>
            <person name="Smith S.M."/>
            <person name="Hou S."/>
            <person name="Nefedov M."/>
            <person name="de Jong P.J."/>
            <person name="Renfree M.B."/>
            <person name="Mardis E.R."/>
            <person name="Wilson R.K."/>
        </authorList>
    </citation>
    <scope>NUCLEOTIDE SEQUENCE [LARGE SCALE GENOMIC DNA]</scope>
    <source>
        <strain evidence="11 12">Glennie</strain>
    </source>
</reference>
<dbReference type="InterPro" id="IPR050999">
    <property type="entry name" value="ADP-ribosyltransferase_ARG"/>
</dbReference>
<proteinExistence type="inferred from homology"/>
<accession>F6TNG2</accession>
<organism evidence="11 12">
    <name type="scientific">Ornithorhynchus anatinus</name>
    <name type="common">Duckbill platypus</name>
    <dbReference type="NCBI Taxonomy" id="9258"/>
    <lineage>
        <taxon>Eukaryota</taxon>
        <taxon>Metazoa</taxon>
        <taxon>Chordata</taxon>
        <taxon>Craniata</taxon>
        <taxon>Vertebrata</taxon>
        <taxon>Euteleostomi</taxon>
        <taxon>Mammalia</taxon>
        <taxon>Monotremata</taxon>
        <taxon>Ornithorhynchidae</taxon>
        <taxon>Ornithorhynchus</taxon>
    </lineage>
</organism>
<dbReference type="GO" id="GO:0016779">
    <property type="term" value="F:nucleotidyltransferase activity"/>
    <property type="evidence" value="ECO:0007669"/>
    <property type="project" value="UniProtKB-KW"/>
</dbReference>
<reference evidence="11" key="3">
    <citation type="submission" date="2025-09" db="UniProtKB">
        <authorList>
            <consortium name="Ensembl"/>
        </authorList>
    </citation>
    <scope>IDENTIFICATION</scope>
    <source>
        <strain evidence="11">Glennie</strain>
    </source>
</reference>